<organism evidence="7 8">
    <name type="scientific">Prosthecodimorpha hirschii</name>
    <dbReference type="NCBI Taxonomy" id="665126"/>
    <lineage>
        <taxon>Bacteria</taxon>
        <taxon>Pseudomonadati</taxon>
        <taxon>Pseudomonadota</taxon>
        <taxon>Alphaproteobacteria</taxon>
        <taxon>Hyphomicrobiales</taxon>
        <taxon>Ancalomicrobiaceae</taxon>
        <taxon>Prosthecodimorpha</taxon>
    </lineage>
</organism>
<keyword evidence="8" id="KW-1185">Reference proteome</keyword>
<evidence type="ECO:0000256" key="3">
    <source>
        <dbReference type="ARBA" id="ARBA00022692"/>
    </source>
</evidence>
<evidence type="ECO:0000256" key="5">
    <source>
        <dbReference type="ARBA" id="ARBA00023136"/>
    </source>
</evidence>
<evidence type="ECO:0000256" key="1">
    <source>
        <dbReference type="ARBA" id="ARBA00004651"/>
    </source>
</evidence>
<dbReference type="RefSeq" id="WP_054360718.1">
    <property type="nucleotide sequence ID" value="NZ_LJYW01000001.1"/>
</dbReference>
<evidence type="ECO:0000256" key="2">
    <source>
        <dbReference type="ARBA" id="ARBA00022475"/>
    </source>
</evidence>
<dbReference type="PANTHER" id="PTHR30482">
    <property type="entry name" value="HIGH-AFFINITY BRANCHED-CHAIN AMINO ACID TRANSPORT SYSTEM PERMEASE"/>
    <property type="match status" value="1"/>
</dbReference>
<feature type="transmembrane region" description="Helical" evidence="6">
    <location>
        <begin position="55"/>
        <end position="77"/>
    </location>
</feature>
<sequence length="328" mass="34232">MATAPAANDNARPSRLGPFLRSPAFGLVLVALLAAAPAAAVLLGQPFWLTMATRVAIFALAALSLSFILGQGGLVSFGHAAPFGIGAYAVLILADLGFTDALVAFPVAFLAGALFSGVTGTVALRTRGVYFIMITLALAQMAFFTFTSLSAYGGDDGMTLWARSTVAGQKWLKNDLTFAYLAIGLLALFLVLGNRVLASRFGRVFRGLKENESRLAALGYDAYPVRLVAYALAGGVAAVAGALLANQTEFVSPAYMAWQRSGDLIVMVVLGGLGPLHGAIVGAAVVLVVEETLSHLTEHWKIIFGPLLILIVLLRGGLIARILGGRRG</sequence>
<feature type="transmembrane region" description="Helical" evidence="6">
    <location>
        <begin position="302"/>
        <end position="323"/>
    </location>
</feature>
<dbReference type="InterPro" id="IPR001851">
    <property type="entry name" value="ABC_transp_permease"/>
</dbReference>
<keyword evidence="4 6" id="KW-1133">Transmembrane helix</keyword>
<name>A0A0P6WDJ2_9HYPH</name>
<protein>
    <submittedName>
        <fullName evidence="7">ABC transporter permease</fullName>
    </submittedName>
</protein>
<evidence type="ECO:0000256" key="6">
    <source>
        <dbReference type="SAM" id="Phobius"/>
    </source>
</evidence>
<proteinExistence type="predicted"/>
<dbReference type="Pfam" id="PF02653">
    <property type="entry name" value="BPD_transp_2"/>
    <property type="match status" value="1"/>
</dbReference>
<dbReference type="EMBL" id="LJYW01000001">
    <property type="protein sequence ID" value="KPL54551.1"/>
    <property type="molecule type" value="Genomic_DNA"/>
</dbReference>
<comment type="caution">
    <text evidence="7">The sequence shown here is derived from an EMBL/GenBank/DDBJ whole genome shotgun (WGS) entry which is preliminary data.</text>
</comment>
<reference evidence="7 8" key="1">
    <citation type="submission" date="2015-09" db="EMBL/GenBank/DDBJ databases">
        <authorList>
            <person name="Jackson K.R."/>
            <person name="Lunt B.L."/>
            <person name="Fisher J.N.B."/>
            <person name="Gardner A.V."/>
            <person name="Bailey M.E."/>
            <person name="Deus L.M."/>
            <person name="Earl A.S."/>
            <person name="Gibby P.D."/>
            <person name="Hartmann K.A."/>
            <person name="Liu J.E."/>
            <person name="Manci A.M."/>
            <person name="Nielsen D.A."/>
            <person name="Solomon M.B."/>
            <person name="Breakwell D.P."/>
            <person name="Burnett S.H."/>
            <person name="Grose J.H."/>
        </authorList>
    </citation>
    <scope>NUCLEOTIDE SEQUENCE [LARGE SCALE GENOMIC DNA]</scope>
    <source>
        <strain evidence="7 8">16</strain>
    </source>
</reference>
<dbReference type="AlphaFoldDB" id="A0A0P6WDJ2"/>
<gene>
    <name evidence="7" type="ORF">ABB55_21910</name>
</gene>
<feature type="transmembrane region" description="Helical" evidence="6">
    <location>
        <begin position="265"/>
        <end position="290"/>
    </location>
</feature>
<feature type="transmembrane region" description="Helical" evidence="6">
    <location>
        <begin position="178"/>
        <end position="197"/>
    </location>
</feature>
<keyword evidence="5 6" id="KW-0472">Membrane</keyword>
<feature type="transmembrane region" description="Helical" evidence="6">
    <location>
        <begin position="83"/>
        <end position="116"/>
    </location>
</feature>
<keyword evidence="3 6" id="KW-0812">Transmembrane</keyword>
<dbReference type="Proteomes" id="UP000048984">
    <property type="component" value="Unassembled WGS sequence"/>
</dbReference>
<evidence type="ECO:0000313" key="8">
    <source>
        <dbReference type="Proteomes" id="UP000048984"/>
    </source>
</evidence>
<dbReference type="InterPro" id="IPR043428">
    <property type="entry name" value="LivM-like"/>
</dbReference>
<feature type="transmembrane region" description="Helical" evidence="6">
    <location>
        <begin position="128"/>
        <end position="152"/>
    </location>
</feature>
<reference evidence="7 8" key="2">
    <citation type="submission" date="2015-10" db="EMBL/GenBank/DDBJ databases">
        <title>Draft Genome Sequence of Prosthecomicrobium hirschii ATCC 27832.</title>
        <authorList>
            <person name="Daniel J."/>
            <person name="Givan S.A."/>
            <person name="Brun Y.V."/>
            <person name="Brown P.J."/>
        </authorList>
    </citation>
    <scope>NUCLEOTIDE SEQUENCE [LARGE SCALE GENOMIC DNA]</scope>
    <source>
        <strain evidence="7 8">16</strain>
    </source>
</reference>
<evidence type="ECO:0000313" key="7">
    <source>
        <dbReference type="EMBL" id="KPL54551.1"/>
    </source>
</evidence>
<dbReference type="GO" id="GO:0015658">
    <property type="term" value="F:branched-chain amino acid transmembrane transporter activity"/>
    <property type="evidence" value="ECO:0007669"/>
    <property type="project" value="InterPro"/>
</dbReference>
<evidence type="ECO:0000256" key="4">
    <source>
        <dbReference type="ARBA" id="ARBA00022989"/>
    </source>
</evidence>
<dbReference type="PANTHER" id="PTHR30482:SF17">
    <property type="entry name" value="ABC TRANSPORTER ATP-BINDING PROTEIN"/>
    <property type="match status" value="1"/>
</dbReference>
<keyword evidence="2" id="KW-1003">Cell membrane</keyword>
<accession>A0A0P6WDJ2</accession>
<feature type="transmembrane region" description="Helical" evidence="6">
    <location>
        <begin position="24"/>
        <end position="43"/>
    </location>
</feature>
<comment type="subcellular location">
    <subcellularLocation>
        <location evidence="1">Cell membrane</location>
        <topology evidence="1">Multi-pass membrane protein</topology>
    </subcellularLocation>
</comment>
<dbReference type="STRING" id="665126.ABB55_21910"/>
<dbReference type="GO" id="GO:0005886">
    <property type="term" value="C:plasma membrane"/>
    <property type="evidence" value="ECO:0007669"/>
    <property type="project" value="UniProtKB-SubCell"/>
</dbReference>
<dbReference type="CDD" id="cd06581">
    <property type="entry name" value="TM_PBP1_LivM_like"/>
    <property type="match status" value="1"/>
</dbReference>